<evidence type="ECO:0000256" key="4">
    <source>
        <dbReference type="ARBA" id="ARBA00022970"/>
    </source>
</evidence>
<dbReference type="KEGG" id="ppru:FDP22_17080"/>
<evidence type="ECO:0000256" key="5">
    <source>
        <dbReference type="SAM" id="SignalP"/>
    </source>
</evidence>
<name>A0A5B8G011_9RHOB</name>
<feature type="domain" description="Leucine-binding protein" evidence="6">
    <location>
        <begin position="36"/>
        <end position="387"/>
    </location>
</feature>
<dbReference type="InterPro" id="IPR000709">
    <property type="entry name" value="Leu_Ile_Val-bd"/>
</dbReference>
<keyword evidence="4" id="KW-0029">Amino-acid transport</keyword>
<dbReference type="AlphaFoldDB" id="A0A5B8G011"/>
<proteinExistence type="inferred from homology"/>
<dbReference type="OrthoDB" id="9803275at2"/>
<dbReference type="InterPro" id="IPR028081">
    <property type="entry name" value="Leu-bd"/>
</dbReference>
<feature type="chain" id="PRO_5023028677" evidence="5">
    <location>
        <begin position="23"/>
        <end position="432"/>
    </location>
</feature>
<keyword evidence="2" id="KW-0813">Transport</keyword>
<dbReference type="EMBL" id="CP040818">
    <property type="protein sequence ID" value="QDL93344.1"/>
    <property type="molecule type" value="Genomic_DNA"/>
</dbReference>
<evidence type="ECO:0000256" key="3">
    <source>
        <dbReference type="ARBA" id="ARBA00022729"/>
    </source>
</evidence>
<keyword evidence="8" id="KW-1185">Reference proteome</keyword>
<dbReference type="PRINTS" id="PR00337">
    <property type="entry name" value="LEUILEVALBP"/>
</dbReference>
<gene>
    <name evidence="7" type="ORF">FDP22_17080</name>
</gene>
<dbReference type="CDD" id="cd06268">
    <property type="entry name" value="PBP1_ABC_transporter_LIVBP-like"/>
    <property type="match status" value="1"/>
</dbReference>
<dbReference type="SUPFAM" id="SSF53822">
    <property type="entry name" value="Periplasmic binding protein-like I"/>
    <property type="match status" value="1"/>
</dbReference>
<evidence type="ECO:0000259" key="6">
    <source>
        <dbReference type="Pfam" id="PF13458"/>
    </source>
</evidence>
<dbReference type="GO" id="GO:0006865">
    <property type="term" value="P:amino acid transport"/>
    <property type="evidence" value="ECO:0007669"/>
    <property type="project" value="UniProtKB-KW"/>
</dbReference>
<feature type="signal peptide" evidence="5">
    <location>
        <begin position="1"/>
        <end position="22"/>
    </location>
</feature>
<evidence type="ECO:0000313" key="7">
    <source>
        <dbReference type="EMBL" id="QDL93344.1"/>
    </source>
</evidence>
<protein>
    <submittedName>
        <fullName evidence="7">Amino acid ABC transporter substrate-binding protein</fullName>
    </submittedName>
</protein>
<dbReference type="Gene3D" id="3.40.50.2300">
    <property type="match status" value="2"/>
</dbReference>
<dbReference type="Proteomes" id="UP000305888">
    <property type="component" value="Chromosome"/>
</dbReference>
<dbReference type="InterPro" id="IPR006311">
    <property type="entry name" value="TAT_signal"/>
</dbReference>
<keyword evidence="3 5" id="KW-0732">Signal</keyword>
<sequence length="432" mass="46691">MLNRRSLLRGSAAAGAAGTALLAGLNGARAQAGGAPIPVGAALPMSGIAAADGIEFQNGLTMAVDEINAAGGVLGRPLELHVEDTADMGADLVTQAMQRLIDRYETPVIMNGYNSGTNMVEMDVAADNDVIFCHYNTMISHNNKFKEDPERYYGCFQGDPPEYYYGPGLLTYLNTLIESGQWTPANRKIALIPSANEYSITIANAVRDQAAEFGWEVSLYETVQFPNNQWGPTLAKLRQDPPAVIAVTHFLPQDLAQFMVQFAPQPMNSLIYMQYGPSLPAFKEIGGEAVKGVLYSTVVGCLPDEFSEAFRSSYRARFGENSSYLTGSQTYDGLWKWALAAAIAGGPGAPFDREQAMKVAASMNRLIYRGVNGICRFDPDGQSAFCYPTQIADASLGMPHQFLQHQDVAADPVMVAPGSYAKAAFMMPPWMS</sequence>
<reference evidence="7 8" key="1">
    <citation type="submission" date="2019-06" db="EMBL/GenBank/DDBJ databases">
        <title>Genome sequence of Rhodobacteraceae bacterium D4M1.</title>
        <authorList>
            <person name="Cao J."/>
        </authorList>
    </citation>
    <scope>NUCLEOTIDE SEQUENCE [LARGE SCALE GENOMIC DNA]</scope>
    <source>
        <strain evidence="7 8">D4M1</strain>
    </source>
</reference>
<evidence type="ECO:0000313" key="8">
    <source>
        <dbReference type="Proteomes" id="UP000305888"/>
    </source>
</evidence>
<dbReference type="Pfam" id="PF13458">
    <property type="entry name" value="Peripla_BP_6"/>
    <property type="match status" value="1"/>
</dbReference>
<dbReference type="InterPro" id="IPR028082">
    <property type="entry name" value="Peripla_BP_I"/>
</dbReference>
<accession>A0A5B8G011</accession>
<dbReference type="PANTHER" id="PTHR30483:SF6">
    <property type="entry name" value="PERIPLASMIC BINDING PROTEIN OF ABC TRANSPORTER FOR NATURAL AMINO ACIDS"/>
    <property type="match status" value="1"/>
</dbReference>
<organism evidence="7 8">
    <name type="scientific">Paroceanicella profunda</name>
    <dbReference type="NCBI Taxonomy" id="2579971"/>
    <lineage>
        <taxon>Bacteria</taxon>
        <taxon>Pseudomonadati</taxon>
        <taxon>Pseudomonadota</taxon>
        <taxon>Alphaproteobacteria</taxon>
        <taxon>Rhodobacterales</taxon>
        <taxon>Paracoccaceae</taxon>
        <taxon>Paroceanicella</taxon>
    </lineage>
</organism>
<evidence type="ECO:0000256" key="1">
    <source>
        <dbReference type="ARBA" id="ARBA00010062"/>
    </source>
</evidence>
<dbReference type="PANTHER" id="PTHR30483">
    <property type="entry name" value="LEUCINE-SPECIFIC-BINDING PROTEIN"/>
    <property type="match status" value="1"/>
</dbReference>
<dbReference type="PROSITE" id="PS51318">
    <property type="entry name" value="TAT"/>
    <property type="match status" value="1"/>
</dbReference>
<dbReference type="RefSeq" id="WP_138576017.1">
    <property type="nucleotide sequence ID" value="NZ_CP040818.1"/>
</dbReference>
<dbReference type="InterPro" id="IPR051010">
    <property type="entry name" value="BCAA_transport"/>
</dbReference>
<comment type="similarity">
    <text evidence="1">Belongs to the leucine-binding protein family.</text>
</comment>
<evidence type="ECO:0000256" key="2">
    <source>
        <dbReference type="ARBA" id="ARBA00022448"/>
    </source>
</evidence>